<reference evidence="2 3" key="1">
    <citation type="submission" date="2019-03" db="EMBL/GenBank/DDBJ databases">
        <title>Genomic Encyclopedia of Archaeal and Bacterial Type Strains, Phase II (KMG-II): from individual species to whole genera.</title>
        <authorList>
            <person name="Goeker M."/>
        </authorList>
    </citation>
    <scope>NUCLEOTIDE SEQUENCE [LARGE SCALE GENOMIC DNA]</scope>
    <source>
        <strain evidence="2 3">DSM 28213</strain>
    </source>
</reference>
<dbReference type="SUPFAM" id="SSF53335">
    <property type="entry name" value="S-adenosyl-L-methionine-dependent methyltransferases"/>
    <property type="match status" value="1"/>
</dbReference>
<sequence>MKENKYDEPSFFEQYGKMNRSLKGLDGAGEWHTLKQMLPDFSGKQVLDLGCGYGWHCRYAVENGALSVKGVDISEKMLQKAKKINQLDGVSYEQVAIEDAQFYTESFDVIFSSLTFHYIKAYDILIRKIYQWLKPNGNFVFSVEHPVFTAEGSQDWIYDGTGNKLHWAVDRYFNEDKRNTSFLGKNVLKYHRTVSTYLNELLKQGFKIIEIKEPIPDAELLKNIPEMKEELRRPMMLLISVEK</sequence>
<gene>
    <name evidence="2" type="ORF">C8P70_10465</name>
</gene>
<keyword evidence="3" id="KW-1185">Reference proteome</keyword>
<dbReference type="InterPro" id="IPR029063">
    <property type="entry name" value="SAM-dependent_MTases_sf"/>
</dbReference>
<dbReference type="PANTHER" id="PTHR43861:SF1">
    <property type="entry name" value="TRANS-ACONITATE 2-METHYLTRANSFERASE"/>
    <property type="match status" value="1"/>
</dbReference>
<evidence type="ECO:0000313" key="3">
    <source>
        <dbReference type="Proteomes" id="UP000295215"/>
    </source>
</evidence>
<dbReference type="GO" id="GO:0008757">
    <property type="term" value="F:S-adenosylmethionine-dependent methyltransferase activity"/>
    <property type="evidence" value="ECO:0007669"/>
    <property type="project" value="InterPro"/>
</dbReference>
<dbReference type="GO" id="GO:0032259">
    <property type="term" value="P:methylation"/>
    <property type="evidence" value="ECO:0007669"/>
    <property type="project" value="UniProtKB-KW"/>
</dbReference>
<evidence type="ECO:0000313" key="2">
    <source>
        <dbReference type="EMBL" id="TDS64348.1"/>
    </source>
</evidence>
<keyword evidence="2" id="KW-0489">Methyltransferase</keyword>
<feature type="domain" description="Methyltransferase type 11" evidence="1">
    <location>
        <begin position="47"/>
        <end position="141"/>
    </location>
</feature>
<evidence type="ECO:0000259" key="1">
    <source>
        <dbReference type="Pfam" id="PF08241"/>
    </source>
</evidence>
<name>A0A4R7FAK5_9FLAO</name>
<comment type="caution">
    <text evidence="2">The sequence shown here is derived from an EMBL/GenBank/DDBJ whole genome shotgun (WGS) entry which is preliminary data.</text>
</comment>
<dbReference type="CDD" id="cd02440">
    <property type="entry name" value="AdoMet_MTases"/>
    <property type="match status" value="1"/>
</dbReference>
<dbReference type="Proteomes" id="UP000295215">
    <property type="component" value="Unassembled WGS sequence"/>
</dbReference>
<dbReference type="InterPro" id="IPR013216">
    <property type="entry name" value="Methyltransf_11"/>
</dbReference>
<protein>
    <submittedName>
        <fullName evidence="2">Methyltransferase family protein</fullName>
    </submittedName>
</protein>
<dbReference type="AlphaFoldDB" id="A0A4R7FAK5"/>
<proteinExistence type="predicted"/>
<dbReference type="Gene3D" id="3.40.50.150">
    <property type="entry name" value="Vaccinia Virus protein VP39"/>
    <property type="match status" value="1"/>
</dbReference>
<dbReference type="Pfam" id="PF08241">
    <property type="entry name" value="Methyltransf_11"/>
    <property type="match status" value="1"/>
</dbReference>
<accession>A0A4R7FAK5</accession>
<dbReference type="RefSeq" id="WP_133711798.1">
    <property type="nucleotide sequence ID" value="NZ_SOAG01000004.1"/>
</dbReference>
<dbReference type="EMBL" id="SOAG01000004">
    <property type="protein sequence ID" value="TDS64348.1"/>
    <property type="molecule type" value="Genomic_DNA"/>
</dbReference>
<organism evidence="2 3">
    <name type="scientific">Myroides indicus</name>
    <dbReference type="NCBI Taxonomy" id="1323422"/>
    <lineage>
        <taxon>Bacteria</taxon>
        <taxon>Pseudomonadati</taxon>
        <taxon>Bacteroidota</taxon>
        <taxon>Flavobacteriia</taxon>
        <taxon>Flavobacteriales</taxon>
        <taxon>Flavobacteriaceae</taxon>
        <taxon>Myroides</taxon>
    </lineage>
</organism>
<keyword evidence="2" id="KW-0808">Transferase</keyword>
<dbReference type="OrthoDB" id="9791837at2"/>
<dbReference type="PANTHER" id="PTHR43861">
    <property type="entry name" value="TRANS-ACONITATE 2-METHYLTRANSFERASE-RELATED"/>
    <property type="match status" value="1"/>
</dbReference>